<evidence type="ECO:0000256" key="13">
    <source>
        <dbReference type="PROSITE-ProRule" id="PRU10141"/>
    </source>
</evidence>
<dbReference type="GO" id="GO:0005634">
    <property type="term" value="C:nucleus"/>
    <property type="evidence" value="ECO:0007669"/>
    <property type="project" value="TreeGrafter"/>
</dbReference>
<dbReference type="PANTHER" id="PTHR24056">
    <property type="entry name" value="CELL DIVISION PROTEIN KINASE"/>
    <property type="match status" value="1"/>
</dbReference>
<feature type="region of interest" description="Disordered" evidence="15">
    <location>
        <begin position="332"/>
        <end position="352"/>
    </location>
</feature>
<dbReference type="EC" id="2.7.11.22" evidence="2"/>
<dbReference type="OrthoDB" id="63265at2759"/>
<dbReference type="FunFam" id="3.30.200.20:FF:000579">
    <property type="entry name" value="cyclin-dependent kinase 20"/>
    <property type="match status" value="1"/>
</dbReference>
<comment type="catalytic activity">
    <reaction evidence="12">
        <text>L-seryl-[protein] + ATP = O-phospho-L-seryl-[protein] + ADP + H(+)</text>
        <dbReference type="Rhea" id="RHEA:17989"/>
        <dbReference type="Rhea" id="RHEA-COMP:9863"/>
        <dbReference type="Rhea" id="RHEA-COMP:11604"/>
        <dbReference type="ChEBI" id="CHEBI:15378"/>
        <dbReference type="ChEBI" id="CHEBI:29999"/>
        <dbReference type="ChEBI" id="CHEBI:30616"/>
        <dbReference type="ChEBI" id="CHEBI:83421"/>
        <dbReference type="ChEBI" id="CHEBI:456216"/>
        <dbReference type="EC" id="2.7.11.22"/>
    </reaction>
</comment>
<reference evidence="17" key="1">
    <citation type="submission" date="2021-06" db="EMBL/GenBank/DDBJ databases">
        <authorList>
            <person name="Hodson N. C."/>
            <person name="Mongue J. A."/>
            <person name="Jaron S. K."/>
        </authorList>
    </citation>
    <scope>NUCLEOTIDE SEQUENCE</scope>
</reference>
<dbReference type="AlphaFoldDB" id="A0A8J2KTH6"/>
<proteinExistence type="inferred from homology"/>
<feature type="binding site" evidence="13">
    <location>
        <position position="46"/>
    </location>
    <ligand>
        <name>ATP</name>
        <dbReference type="ChEBI" id="CHEBI:30616"/>
    </ligand>
</feature>
<dbReference type="PROSITE" id="PS00108">
    <property type="entry name" value="PROTEIN_KINASE_ST"/>
    <property type="match status" value="1"/>
</dbReference>
<evidence type="ECO:0000256" key="7">
    <source>
        <dbReference type="ARBA" id="ARBA00022840"/>
    </source>
</evidence>
<evidence type="ECO:0000256" key="12">
    <source>
        <dbReference type="ARBA" id="ARBA00048367"/>
    </source>
</evidence>
<evidence type="ECO:0000256" key="5">
    <source>
        <dbReference type="ARBA" id="ARBA00022741"/>
    </source>
</evidence>
<evidence type="ECO:0000256" key="6">
    <source>
        <dbReference type="ARBA" id="ARBA00022777"/>
    </source>
</evidence>
<evidence type="ECO:0000256" key="2">
    <source>
        <dbReference type="ARBA" id="ARBA00012425"/>
    </source>
</evidence>
<dbReference type="FunFam" id="1.10.510.10:FF:000624">
    <property type="entry name" value="Mitogen-activated protein kinase"/>
    <property type="match status" value="1"/>
</dbReference>
<dbReference type="Proteomes" id="UP000708208">
    <property type="component" value="Unassembled WGS sequence"/>
</dbReference>
<dbReference type="PROSITE" id="PS00107">
    <property type="entry name" value="PROTEIN_KINASE_ATP"/>
    <property type="match status" value="1"/>
</dbReference>
<evidence type="ECO:0000256" key="14">
    <source>
        <dbReference type="RuleBase" id="RU000304"/>
    </source>
</evidence>
<dbReference type="GO" id="GO:0004693">
    <property type="term" value="F:cyclin-dependent protein serine/threonine kinase activity"/>
    <property type="evidence" value="ECO:0007669"/>
    <property type="project" value="UniProtKB-EC"/>
</dbReference>
<evidence type="ECO:0000256" key="11">
    <source>
        <dbReference type="ARBA" id="ARBA00047811"/>
    </source>
</evidence>
<accession>A0A8J2KTH6</accession>
<dbReference type="InterPro" id="IPR050108">
    <property type="entry name" value="CDK"/>
</dbReference>
<feature type="compositionally biased region" description="Polar residues" evidence="15">
    <location>
        <begin position="337"/>
        <end position="352"/>
    </location>
</feature>
<comment type="caution">
    <text evidence="17">The sequence shown here is derived from an EMBL/GenBank/DDBJ whole genome shotgun (WGS) entry which is preliminary data.</text>
</comment>
<evidence type="ECO:0000256" key="3">
    <source>
        <dbReference type="ARBA" id="ARBA00022527"/>
    </source>
</evidence>
<keyword evidence="3 14" id="KW-0723">Serine/threonine-protein kinase</keyword>
<dbReference type="InterPro" id="IPR000719">
    <property type="entry name" value="Prot_kinase_dom"/>
</dbReference>
<evidence type="ECO:0000256" key="4">
    <source>
        <dbReference type="ARBA" id="ARBA00022679"/>
    </source>
</evidence>
<keyword evidence="7 13" id="KW-0067">ATP-binding</keyword>
<dbReference type="InterPro" id="IPR008271">
    <property type="entry name" value="Ser/Thr_kinase_AS"/>
</dbReference>
<organism evidence="17 18">
    <name type="scientific">Allacma fusca</name>
    <dbReference type="NCBI Taxonomy" id="39272"/>
    <lineage>
        <taxon>Eukaryota</taxon>
        <taxon>Metazoa</taxon>
        <taxon>Ecdysozoa</taxon>
        <taxon>Arthropoda</taxon>
        <taxon>Hexapoda</taxon>
        <taxon>Collembola</taxon>
        <taxon>Symphypleona</taxon>
        <taxon>Sminthuridae</taxon>
        <taxon>Allacma</taxon>
    </lineage>
</organism>
<keyword evidence="5 13" id="KW-0547">Nucleotide-binding</keyword>
<evidence type="ECO:0000256" key="15">
    <source>
        <dbReference type="SAM" id="MobiDB-lite"/>
    </source>
</evidence>
<feature type="domain" description="Protein kinase" evidence="16">
    <location>
        <begin position="17"/>
        <end position="299"/>
    </location>
</feature>
<name>A0A8J2KTH6_9HEXA</name>
<comment type="similarity">
    <text evidence="1">Belongs to the protein kinase superfamily. CMGC Ser/Thr protein kinase family. CDC2/CDKX subfamily.</text>
</comment>
<evidence type="ECO:0000256" key="1">
    <source>
        <dbReference type="ARBA" id="ARBA00006485"/>
    </source>
</evidence>
<dbReference type="GO" id="GO:0005524">
    <property type="term" value="F:ATP binding"/>
    <property type="evidence" value="ECO:0007669"/>
    <property type="project" value="UniProtKB-UniRule"/>
</dbReference>
<dbReference type="Pfam" id="PF00069">
    <property type="entry name" value="Pkinase"/>
    <property type="match status" value="1"/>
</dbReference>
<evidence type="ECO:0000256" key="10">
    <source>
        <dbReference type="ARBA" id="ARBA00035723"/>
    </source>
</evidence>
<dbReference type="SMART" id="SM00220">
    <property type="entry name" value="S_TKc"/>
    <property type="match status" value="1"/>
</dbReference>
<gene>
    <name evidence="17" type="ORF">AFUS01_LOCUS30950</name>
</gene>
<evidence type="ECO:0000313" key="18">
    <source>
        <dbReference type="Proteomes" id="UP000708208"/>
    </source>
</evidence>
<dbReference type="EMBL" id="CAJVCH010482271">
    <property type="protein sequence ID" value="CAG7820565.1"/>
    <property type="molecule type" value="Genomic_DNA"/>
</dbReference>
<keyword evidence="18" id="KW-1185">Reference proteome</keyword>
<dbReference type="PANTHER" id="PTHR24056:SF171">
    <property type="entry name" value="CYCLIN-DEPENDENT KINASE 20"/>
    <property type="match status" value="1"/>
</dbReference>
<protein>
    <recommendedName>
        <fullName evidence="8">Cyclin-dependent kinase 20</fullName>
        <ecNumber evidence="2">2.7.11.22</ecNumber>
    </recommendedName>
    <alternativeName>
        <fullName evidence="9">Cell cycle-related kinase</fullName>
    </alternativeName>
    <alternativeName>
        <fullName evidence="10">Cell division protein kinase 20</fullName>
    </alternativeName>
</protein>
<evidence type="ECO:0000259" key="16">
    <source>
        <dbReference type="PROSITE" id="PS50011"/>
    </source>
</evidence>
<dbReference type="PROSITE" id="PS50011">
    <property type="entry name" value="PROTEIN_KINASE_DOM"/>
    <property type="match status" value="1"/>
</dbReference>
<evidence type="ECO:0000256" key="8">
    <source>
        <dbReference type="ARBA" id="ARBA00035711"/>
    </source>
</evidence>
<sequence length="352" mass="39972">MKVERNNKFLQVLLTRTLTRHPLGEGAHGIVLKAQNTQSGGYVALKKVTLKKVNEEGIPLSVIREIKALQCIEHENIVYLIDVFPQGLSFVMVFEFMPSNLWEYVDSYKLSGAETKCLSLMLLEGLKYLHENHIMHRDLKPANLLISENRVLKIGDFGLCRLFFPDERVSYSHQVATRWYRSPELLYGARYYTESVDLWAAGCIIAEMLKGLPIFPGENDIDQLYKVISSLGTPDETIWPGRTELPDYNKISFVAMEAIPLDQLVPSDVPLATAFVSKFLLYDASKRISAEDALDDIFFQTEPLACECEHLPPLPPPKQMHFDNFDSHFQEGHHSFDTSSRPPSTVDSVTSY</sequence>
<comment type="catalytic activity">
    <reaction evidence="11">
        <text>L-threonyl-[protein] + ATP = O-phospho-L-threonyl-[protein] + ADP + H(+)</text>
        <dbReference type="Rhea" id="RHEA:46608"/>
        <dbReference type="Rhea" id="RHEA-COMP:11060"/>
        <dbReference type="Rhea" id="RHEA-COMP:11605"/>
        <dbReference type="ChEBI" id="CHEBI:15378"/>
        <dbReference type="ChEBI" id="CHEBI:30013"/>
        <dbReference type="ChEBI" id="CHEBI:30616"/>
        <dbReference type="ChEBI" id="CHEBI:61977"/>
        <dbReference type="ChEBI" id="CHEBI:456216"/>
        <dbReference type="EC" id="2.7.11.22"/>
    </reaction>
</comment>
<keyword evidence="4" id="KW-0808">Transferase</keyword>
<keyword evidence="6" id="KW-0418">Kinase</keyword>
<dbReference type="InterPro" id="IPR017441">
    <property type="entry name" value="Protein_kinase_ATP_BS"/>
</dbReference>
<evidence type="ECO:0000256" key="9">
    <source>
        <dbReference type="ARBA" id="ARBA00035720"/>
    </source>
</evidence>
<evidence type="ECO:0000313" key="17">
    <source>
        <dbReference type="EMBL" id="CAG7820565.1"/>
    </source>
</evidence>